<name>A0A1B8ZBL8_9FLAO</name>
<dbReference type="AlphaFoldDB" id="A0A1B8ZBL8"/>
<organism evidence="1 2">
    <name type="scientific">Chryseobacterium artocarpi</name>
    <dbReference type="NCBI Taxonomy" id="1414727"/>
    <lineage>
        <taxon>Bacteria</taxon>
        <taxon>Pseudomonadati</taxon>
        <taxon>Bacteroidota</taxon>
        <taxon>Flavobacteriia</taxon>
        <taxon>Flavobacteriales</taxon>
        <taxon>Weeksellaceae</taxon>
        <taxon>Chryseobacterium group</taxon>
        <taxon>Chryseobacterium</taxon>
    </lineage>
</organism>
<sequence length="81" mass="9057">MVIALLLLDLTIAAVILAIDQLVVVVTLAVEVPEAEVLLAMSQYASARKEKQDADVLIKVRLLDNVRSGFYRSFVFYIFIM</sequence>
<proteinExistence type="predicted"/>
<keyword evidence="2" id="KW-1185">Reference proteome</keyword>
<evidence type="ECO:0000313" key="2">
    <source>
        <dbReference type="Proteomes" id="UP000092651"/>
    </source>
</evidence>
<accession>A0A1B8ZBL8</accession>
<reference evidence="1 2" key="1">
    <citation type="submission" date="2016-07" db="EMBL/GenBank/DDBJ databases">
        <authorList>
            <person name="Jeong J.-J."/>
            <person name="Kim D.W."/>
            <person name="Sang M.K."/>
            <person name="Choi I.-G."/>
            <person name="Kim K.D."/>
        </authorList>
    </citation>
    <scope>NUCLEOTIDE SEQUENCE [LARGE SCALE GENOMIC DNA]</scope>
    <source>
        <strain evidence="1 2">UTM-3</strain>
    </source>
</reference>
<comment type="caution">
    <text evidence="1">The sequence shown here is derived from an EMBL/GenBank/DDBJ whole genome shotgun (WGS) entry which is preliminary data.</text>
</comment>
<dbReference type="EMBL" id="MAYH01000048">
    <property type="protein sequence ID" value="OCA69023.1"/>
    <property type="molecule type" value="Genomic_DNA"/>
</dbReference>
<gene>
    <name evidence="1" type="ORF">BBI01_17585</name>
</gene>
<dbReference type="Proteomes" id="UP000092651">
    <property type="component" value="Unassembled WGS sequence"/>
</dbReference>
<evidence type="ECO:0000313" key="1">
    <source>
        <dbReference type="EMBL" id="OCA69023.1"/>
    </source>
</evidence>
<protein>
    <submittedName>
        <fullName evidence="1">Uncharacterized protein</fullName>
    </submittedName>
</protein>